<gene>
    <name evidence="5" type="ORF">H6F44_10260</name>
</gene>
<accession>A0A926Z7Y9</accession>
<feature type="domain" description="CBS" evidence="4">
    <location>
        <begin position="238"/>
        <end position="296"/>
    </location>
</feature>
<organism evidence="5 6">
    <name type="scientific">Pseudanabaena cinerea FACHB-1277</name>
    <dbReference type="NCBI Taxonomy" id="2949581"/>
    <lineage>
        <taxon>Bacteria</taxon>
        <taxon>Bacillati</taxon>
        <taxon>Cyanobacteriota</taxon>
        <taxon>Cyanophyceae</taxon>
        <taxon>Pseudanabaenales</taxon>
        <taxon>Pseudanabaenaceae</taxon>
        <taxon>Pseudanabaena</taxon>
        <taxon>Pseudanabaena cinerea</taxon>
    </lineage>
</organism>
<keyword evidence="1 2" id="KW-0129">CBS domain</keyword>
<dbReference type="PROSITE" id="PS51371">
    <property type="entry name" value="CBS"/>
    <property type="match status" value="4"/>
</dbReference>
<keyword evidence="6" id="KW-1185">Reference proteome</keyword>
<dbReference type="CDD" id="cd17774">
    <property type="entry name" value="CBS_two-component_sensor_histidine_kinase_repeat2"/>
    <property type="match status" value="1"/>
</dbReference>
<evidence type="ECO:0000256" key="1">
    <source>
        <dbReference type="ARBA" id="ARBA00023122"/>
    </source>
</evidence>
<comment type="caution">
    <text evidence="5">The sequence shown here is derived from an EMBL/GenBank/DDBJ whole genome shotgun (WGS) entry which is preliminary data.</text>
</comment>
<reference evidence="5" key="2">
    <citation type="submission" date="2020-08" db="EMBL/GenBank/DDBJ databases">
        <authorList>
            <person name="Chen M."/>
            <person name="Teng W."/>
            <person name="Zhao L."/>
            <person name="Hu C."/>
            <person name="Zhou Y."/>
            <person name="Han B."/>
            <person name="Song L."/>
            <person name="Shu W."/>
        </authorList>
    </citation>
    <scope>NUCLEOTIDE SEQUENCE</scope>
    <source>
        <strain evidence="5">FACHB-1277</strain>
    </source>
</reference>
<sequence length="397" mass="44855">MSIDTFQNWAPNLEDAIDRHPLTMPPNTPLMEAIALLSQTHDIICVLTDDQSLSTPSAQKVHASCVLVMQGQELLGILTERDVVRLTSKGLNLTEITVADVMVYPPITLPQQSMQDIFAPLFLFRRYKIRHLPIVDDQGHLVGVISQESIRKIMRPANLLQFRRVSDVMTTKVVHAPLSATVLQLAQLMTEHCVGCVVIVQRNSEDNDCPVGIVTERDIVQFQSLQIDLQKTQAQTVMSTPLFLLSPEDSLWTAHQEMQKRRVGRLVVSWNWGQGLGIVTQTSLLRVFDPMEMYGVIENLQQTIQHLEAERSPSNPSRQPPPLLVQSSSADSLLQQSRSSSYNEIAGDRKFLLDLLDNAYKHVKYMSDNLDLLVEQRRTQIQSVLEILEQLGRKIRP</sequence>
<dbReference type="Proteomes" id="UP000631421">
    <property type="component" value="Unassembled WGS sequence"/>
</dbReference>
<dbReference type="EMBL" id="JACJPY010000027">
    <property type="protein sequence ID" value="MBD2150499.1"/>
    <property type="molecule type" value="Genomic_DNA"/>
</dbReference>
<dbReference type="Gene3D" id="3.10.580.10">
    <property type="entry name" value="CBS-domain"/>
    <property type="match status" value="2"/>
</dbReference>
<evidence type="ECO:0000256" key="2">
    <source>
        <dbReference type="PROSITE-ProRule" id="PRU00703"/>
    </source>
</evidence>
<dbReference type="PANTHER" id="PTHR43080:SF2">
    <property type="entry name" value="CBS DOMAIN-CONTAINING PROTEIN"/>
    <property type="match status" value="1"/>
</dbReference>
<evidence type="ECO:0000256" key="3">
    <source>
        <dbReference type="SAM" id="MobiDB-lite"/>
    </source>
</evidence>
<dbReference type="PANTHER" id="PTHR43080">
    <property type="entry name" value="CBS DOMAIN-CONTAINING PROTEIN CBSX3, MITOCHONDRIAL"/>
    <property type="match status" value="1"/>
</dbReference>
<feature type="region of interest" description="Disordered" evidence="3">
    <location>
        <begin position="308"/>
        <end position="330"/>
    </location>
</feature>
<dbReference type="RefSeq" id="WP_190350864.1">
    <property type="nucleotide sequence ID" value="NZ_JACJPY010000027.1"/>
</dbReference>
<dbReference type="SMART" id="SM00116">
    <property type="entry name" value="CBS"/>
    <property type="match status" value="4"/>
</dbReference>
<evidence type="ECO:0000313" key="5">
    <source>
        <dbReference type="EMBL" id="MBD2150499.1"/>
    </source>
</evidence>
<dbReference type="InterPro" id="IPR051257">
    <property type="entry name" value="Diverse_CBS-Domain"/>
</dbReference>
<proteinExistence type="predicted"/>
<dbReference type="InterPro" id="IPR046342">
    <property type="entry name" value="CBS_dom_sf"/>
</dbReference>
<evidence type="ECO:0000259" key="4">
    <source>
        <dbReference type="PROSITE" id="PS51371"/>
    </source>
</evidence>
<dbReference type="CDD" id="cd04620">
    <property type="entry name" value="CBS_two-component_sensor_histidine_kinase_repeat1"/>
    <property type="match status" value="1"/>
</dbReference>
<name>A0A926Z7Y9_9CYAN</name>
<feature type="domain" description="CBS" evidence="4">
    <location>
        <begin position="17"/>
        <end position="93"/>
    </location>
</feature>
<feature type="domain" description="CBS" evidence="4">
    <location>
        <begin position="169"/>
        <end position="229"/>
    </location>
</feature>
<protein>
    <submittedName>
        <fullName evidence="5">CBS domain-containing protein</fullName>
    </submittedName>
</protein>
<dbReference type="AlphaFoldDB" id="A0A926Z7Y9"/>
<dbReference type="Pfam" id="PF00571">
    <property type="entry name" value="CBS"/>
    <property type="match status" value="4"/>
</dbReference>
<dbReference type="SUPFAM" id="SSF54631">
    <property type="entry name" value="CBS-domain pair"/>
    <property type="match status" value="2"/>
</dbReference>
<feature type="domain" description="CBS" evidence="4">
    <location>
        <begin position="102"/>
        <end position="160"/>
    </location>
</feature>
<evidence type="ECO:0000313" key="6">
    <source>
        <dbReference type="Proteomes" id="UP000631421"/>
    </source>
</evidence>
<dbReference type="InterPro" id="IPR000644">
    <property type="entry name" value="CBS_dom"/>
</dbReference>
<reference evidence="5" key="1">
    <citation type="journal article" date="2015" name="ISME J.">
        <title>Draft Genome Sequence of Streptomyces incarnatus NRRL8089, which Produces the Nucleoside Antibiotic Sinefungin.</title>
        <authorList>
            <person name="Oshima K."/>
            <person name="Hattori M."/>
            <person name="Shimizu H."/>
            <person name="Fukuda K."/>
            <person name="Nemoto M."/>
            <person name="Inagaki K."/>
            <person name="Tamura T."/>
        </authorList>
    </citation>
    <scope>NUCLEOTIDE SEQUENCE</scope>
    <source>
        <strain evidence="5">FACHB-1277</strain>
    </source>
</reference>